<organism evidence="1 2">
    <name type="scientific">Beta vulgaris subsp. vulgaris</name>
    <name type="common">Beet</name>
    <dbReference type="NCBI Taxonomy" id="3555"/>
    <lineage>
        <taxon>Eukaryota</taxon>
        <taxon>Viridiplantae</taxon>
        <taxon>Streptophyta</taxon>
        <taxon>Embryophyta</taxon>
        <taxon>Tracheophyta</taxon>
        <taxon>Spermatophyta</taxon>
        <taxon>Magnoliopsida</taxon>
        <taxon>eudicotyledons</taxon>
        <taxon>Gunneridae</taxon>
        <taxon>Pentapetalae</taxon>
        <taxon>Caryophyllales</taxon>
        <taxon>Chenopodiaceae</taxon>
        <taxon>Betoideae</taxon>
        <taxon>Beta</taxon>
    </lineage>
</organism>
<sequence>DITKPCITASFHHMYTQLSKLSFIHHLLA</sequence>
<keyword evidence="2" id="KW-1185">Reference proteome</keyword>
<proteinExistence type="predicted"/>
<protein>
    <submittedName>
        <fullName evidence="1">Uncharacterized protein</fullName>
    </submittedName>
</protein>
<dbReference type="EMBL" id="KQ124691">
    <property type="protein sequence ID" value="KMS64715.1"/>
    <property type="molecule type" value="Genomic_DNA"/>
</dbReference>
<gene>
    <name evidence="1" type="ORF">BVRB_017420</name>
</gene>
<accession>A0A0J8BFY8</accession>
<feature type="non-terminal residue" evidence="1">
    <location>
        <position position="1"/>
    </location>
</feature>
<reference evidence="1 2" key="1">
    <citation type="journal article" date="2014" name="Nature">
        <title>The genome of the recently domesticated crop plant sugar beet (Beta vulgaris).</title>
        <authorList>
            <person name="Dohm J.C."/>
            <person name="Minoche A.E."/>
            <person name="Holtgrawe D."/>
            <person name="Capella-Gutierrez S."/>
            <person name="Zakrzewski F."/>
            <person name="Tafer H."/>
            <person name="Rupp O."/>
            <person name="Sorensen T.R."/>
            <person name="Stracke R."/>
            <person name="Reinhardt R."/>
            <person name="Goesmann A."/>
            <person name="Kraft T."/>
            <person name="Schulz B."/>
            <person name="Stadler P.F."/>
            <person name="Schmidt T."/>
            <person name="Gabaldon T."/>
            <person name="Lehrach H."/>
            <person name="Weisshaar B."/>
            <person name="Himmelbauer H."/>
        </authorList>
    </citation>
    <scope>NUCLEOTIDE SEQUENCE [LARGE SCALE GENOMIC DNA]</scope>
    <source>
        <tissue evidence="1">Taproot</tissue>
    </source>
</reference>
<dbReference type="Proteomes" id="UP000035740">
    <property type="component" value="Unassembled WGS sequence"/>
</dbReference>
<dbReference type="AlphaFoldDB" id="A0A0J8BFY8"/>
<dbReference type="Gramene" id="KMS64715">
    <property type="protein sequence ID" value="KMS64715"/>
    <property type="gene ID" value="BVRB_017420"/>
</dbReference>
<evidence type="ECO:0000313" key="2">
    <source>
        <dbReference type="Proteomes" id="UP000035740"/>
    </source>
</evidence>
<evidence type="ECO:0000313" key="1">
    <source>
        <dbReference type="EMBL" id="KMS64715.1"/>
    </source>
</evidence>
<name>A0A0J8BFY8_BETVV</name>